<dbReference type="EMBL" id="GGEC01079010">
    <property type="protein sequence ID" value="MBX59494.1"/>
    <property type="molecule type" value="Transcribed_RNA"/>
</dbReference>
<sequence>MKKKTQKKI</sequence>
<proteinExistence type="predicted"/>
<evidence type="ECO:0000313" key="1">
    <source>
        <dbReference type="EMBL" id="MBX59494.1"/>
    </source>
</evidence>
<name>A0A2P2PXL8_RHIMU</name>
<protein>
    <submittedName>
        <fullName evidence="1">Uncharacterized protein</fullName>
    </submittedName>
</protein>
<accession>A0A2P2PXL8</accession>
<reference evidence="1" key="1">
    <citation type="submission" date="2018-02" db="EMBL/GenBank/DDBJ databases">
        <title>Rhizophora mucronata_Transcriptome.</title>
        <authorList>
            <person name="Meera S.P."/>
            <person name="Sreeshan A."/>
            <person name="Augustine A."/>
        </authorList>
    </citation>
    <scope>NUCLEOTIDE SEQUENCE</scope>
    <source>
        <tissue evidence="1">Leaf</tissue>
    </source>
</reference>
<organism evidence="1">
    <name type="scientific">Rhizophora mucronata</name>
    <name type="common">Asiatic mangrove</name>
    <dbReference type="NCBI Taxonomy" id="61149"/>
    <lineage>
        <taxon>Eukaryota</taxon>
        <taxon>Viridiplantae</taxon>
        <taxon>Streptophyta</taxon>
        <taxon>Embryophyta</taxon>
        <taxon>Tracheophyta</taxon>
        <taxon>Spermatophyta</taxon>
        <taxon>Magnoliopsida</taxon>
        <taxon>eudicotyledons</taxon>
        <taxon>Gunneridae</taxon>
        <taxon>Pentapetalae</taxon>
        <taxon>rosids</taxon>
        <taxon>fabids</taxon>
        <taxon>Malpighiales</taxon>
        <taxon>Rhizophoraceae</taxon>
        <taxon>Rhizophora</taxon>
    </lineage>
</organism>